<evidence type="ECO:0000313" key="2">
    <source>
        <dbReference type="Proteomes" id="UP001172386"/>
    </source>
</evidence>
<comment type="caution">
    <text evidence="1">The sequence shown here is derived from an EMBL/GenBank/DDBJ whole genome shotgun (WGS) entry which is preliminary data.</text>
</comment>
<keyword evidence="1" id="KW-0560">Oxidoreductase</keyword>
<organism evidence="1 2">
    <name type="scientific">Neophaeococcomyces mojaviensis</name>
    <dbReference type="NCBI Taxonomy" id="3383035"/>
    <lineage>
        <taxon>Eukaryota</taxon>
        <taxon>Fungi</taxon>
        <taxon>Dikarya</taxon>
        <taxon>Ascomycota</taxon>
        <taxon>Pezizomycotina</taxon>
        <taxon>Eurotiomycetes</taxon>
        <taxon>Chaetothyriomycetidae</taxon>
        <taxon>Chaetothyriales</taxon>
        <taxon>Chaetothyriales incertae sedis</taxon>
        <taxon>Neophaeococcomyces</taxon>
    </lineage>
</organism>
<evidence type="ECO:0000313" key="1">
    <source>
        <dbReference type="EMBL" id="KAJ9658683.1"/>
    </source>
</evidence>
<keyword evidence="1" id="KW-0223">Dioxygenase</keyword>
<gene>
    <name evidence="1" type="primary">BNA2</name>
    <name evidence="1" type="ORF">H2198_003561</name>
</gene>
<dbReference type="EC" id="1.13.11.52" evidence="1"/>
<name>A0ACC3ABH7_9EURO</name>
<accession>A0ACC3ABH7</accession>
<sequence>MAFSPVHPDAAVFTPPPAGIPTSTPATVDMLPPLPRPEDYHVSPAYGFLPSELPLQCLPDPVYDRWERIINNFQSLLLSKRLRTVIDKLPIIPATHLYTEAEWRRAYSILSFMAHGYIWGGEKPAERLPPSITYPLLQVSDHLEVPPVATYAAVCLWNYKPIFLSDELTLDNISTLVTFTGSLDEQWFYLVSVAIEARGGATIPLMLEAIQAARNGDVATVTARLRTVAEIIDELGSLLLRMYENCDPHVFYHRIRPFLAGSKNMKDAGLPHGVFYDDGSRNSSWRQYGGGSNAQSSLIQFFDIVLGVEHRPTGSKGAETSESEAEPGVAPKPRHNFIHEMRQYMPGPHRRFLQAVESVANIREFVEDHSRDRNLTIAYDACLAMLRALRDKHIQMVSRYIIVKSREARSVSRSRGPRSPDDAPARGRGIASISYKDNPDANGKPKKKMRGTGGTALIPFLKQARDETGEPAIDIWARKVLTGGRRSAADHEVAAESLRFGAEELDAGEPTIIGLAGSWSMETEGGGLCLY</sequence>
<keyword evidence="2" id="KW-1185">Reference proteome</keyword>
<dbReference type="EMBL" id="JAPDRQ010000048">
    <property type="protein sequence ID" value="KAJ9658683.1"/>
    <property type="molecule type" value="Genomic_DNA"/>
</dbReference>
<reference evidence="1" key="1">
    <citation type="submission" date="2022-10" db="EMBL/GenBank/DDBJ databases">
        <title>Culturing micro-colonial fungi from biological soil crusts in the Mojave desert and describing Neophaeococcomyces mojavensis, and introducing the new genera and species Taxawa tesnikishii.</title>
        <authorList>
            <person name="Kurbessoian T."/>
            <person name="Stajich J.E."/>
        </authorList>
    </citation>
    <scope>NUCLEOTIDE SEQUENCE</scope>
    <source>
        <strain evidence="1">JES_112</strain>
    </source>
</reference>
<protein>
    <submittedName>
        <fullName evidence="1">Tryptophan 2,3- dioxygenase</fullName>
        <ecNumber evidence="1">1.13.11.52</ecNumber>
    </submittedName>
</protein>
<dbReference type="Proteomes" id="UP001172386">
    <property type="component" value="Unassembled WGS sequence"/>
</dbReference>
<proteinExistence type="predicted"/>